<gene>
    <name evidence="2" type="ORF">EV378_6183</name>
</gene>
<name>A0A4R1HMC3_PSEEN</name>
<feature type="transmembrane region" description="Helical" evidence="1">
    <location>
        <begin position="90"/>
        <end position="107"/>
    </location>
</feature>
<dbReference type="Pfam" id="PF11188">
    <property type="entry name" value="DUF2975"/>
    <property type="match status" value="1"/>
</dbReference>
<accession>A0A4R1HMC3</accession>
<dbReference type="InterPro" id="IPR021354">
    <property type="entry name" value="DUF2975"/>
</dbReference>
<dbReference type="EMBL" id="SMFZ01000002">
    <property type="protein sequence ID" value="TCK22183.1"/>
    <property type="molecule type" value="Genomic_DNA"/>
</dbReference>
<feature type="transmembrane region" description="Helical" evidence="1">
    <location>
        <begin position="127"/>
        <end position="150"/>
    </location>
</feature>
<feature type="transmembrane region" description="Helical" evidence="1">
    <location>
        <begin position="17"/>
        <end position="42"/>
    </location>
</feature>
<keyword evidence="1" id="KW-0812">Transmembrane</keyword>
<evidence type="ECO:0000313" key="2">
    <source>
        <dbReference type="EMBL" id="TCK22183.1"/>
    </source>
</evidence>
<dbReference type="Proteomes" id="UP000295560">
    <property type="component" value="Unassembled WGS sequence"/>
</dbReference>
<feature type="transmembrane region" description="Helical" evidence="1">
    <location>
        <begin position="170"/>
        <end position="188"/>
    </location>
</feature>
<dbReference type="AlphaFoldDB" id="A0A4R1HMC3"/>
<sequence length="202" mass="21685">MTVHSWVVGATRLVAKFYFWFLAIFLGIFGLLVIEKIGVALFGDPSSYVFTLGWDHPPLAGSARMIEDSPLVVGHDSPRLGSVLAELQQILPAVYPAVIIGLALRALDRARDEGTFSDGLPRRLAWLGWALIAQPAWALFVALCIAYLRVQVLAGSTFGDEVNSAFTGSLAWPAVGAGVGVLVLRSIIIEGIGLRRDLDGTV</sequence>
<dbReference type="RefSeq" id="WP_132430849.1">
    <property type="nucleotide sequence ID" value="NZ_SMFZ01000002.1"/>
</dbReference>
<keyword evidence="3" id="KW-1185">Reference proteome</keyword>
<evidence type="ECO:0000256" key="1">
    <source>
        <dbReference type="SAM" id="Phobius"/>
    </source>
</evidence>
<evidence type="ECO:0000313" key="3">
    <source>
        <dbReference type="Proteomes" id="UP000295560"/>
    </source>
</evidence>
<comment type="caution">
    <text evidence="2">The sequence shown here is derived from an EMBL/GenBank/DDBJ whole genome shotgun (WGS) entry which is preliminary data.</text>
</comment>
<reference evidence="2 3" key="1">
    <citation type="submission" date="2019-03" db="EMBL/GenBank/DDBJ databases">
        <title>Sequencing the genomes of 1000 actinobacteria strains.</title>
        <authorList>
            <person name="Klenk H.-P."/>
        </authorList>
    </citation>
    <scope>NUCLEOTIDE SEQUENCE [LARGE SCALE GENOMIC DNA]</scope>
    <source>
        <strain evidence="2 3">DSM 44969</strain>
    </source>
</reference>
<proteinExistence type="predicted"/>
<organism evidence="2 3">
    <name type="scientific">Pseudonocardia endophytica</name>
    <dbReference type="NCBI Taxonomy" id="401976"/>
    <lineage>
        <taxon>Bacteria</taxon>
        <taxon>Bacillati</taxon>
        <taxon>Actinomycetota</taxon>
        <taxon>Actinomycetes</taxon>
        <taxon>Pseudonocardiales</taxon>
        <taxon>Pseudonocardiaceae</taxon>
        <taxon>Pseudonocardia</taxon>
    </lineage>
</organism>
<keyword evidence="1" id="KW-1133">Transmembrane helix</keyword>
<dbReference type="OrthoDB" id="9990976at2"/>
<keyword evidence="1" id="KW-0472">Membrane</keyword>
<protein>
    <submittedName>
        <fullName evidence="2">DUF2975 family protein</fullName>
    </submittedName>
</protein>